<dbReference type="PANTHER" id="PTHR14208">
    <property type="entry name" value="BASIC LEUCINE ZIPPER AND W2 DOMAIN-CONTAINING PROTEIN"/>
    <property type="match status" value="1"/>
</dbReference>
<dbReference type="Pfam" id="PF25504">
    <property type="entry name" value="HEAT_5MP1_2"/>
    <property type="match status" value="1"/>
</dbReference>
<keyword evidence="3" id="KW-1185">Reference proteome</keyword>
<evidence type="ECO:0000313" key="3">
    <source>
        <dbReference type="Proteomes" id="UP001150925"/>
    </source>
</evidence>
<sequence>MSTPQTPATALKPALNGAKTKTRKRVSKANAKFEPAHFREQLLTIIEEGDEVHFDTLSTRLDVTGNTLEYRRYGETLFEVLITGGIITPGGVVEQDEDIESKHHVFAAENSIEAIRPWVEVFNKLVRRYKYLVRPLCETLKNLMQHVNKWSTADANKLSILVALLATHTQLVPLSAVTALLHDHLVKEGMALVCLTAILKIALNELGIQQLGRLLTKNKLDSRLIEFFPPNKQDEESFARHFEVEEMKAIVDWHHGVRENTLKVELVDHVREMVQEEESARDVASYIAKCSRENHWSESDVATLVWDAVMGAVDWATRPETVEAQVLRQTKE</sequence>
<feature type="domain" description="5MP1/2-like HEAT" evidence="1">
    <location>
        <begin position="21"/>
        <end position="260"/>
    </location>
</feature>
<dbReference type="GO" id="GO:0016020">
    <property type="term" value="C:membrane"/>
    <property type="evidence" value="ECO:0007669"/>
    <property type="project" value="TreeGrafter"/>
</dbReference>
<name>A0A9W8ASC1_9FUNG</name>
<protein>
    <recommendedName>
        <fullName evidence="1">5MP1/2-like HEAT domain-containing protein</fullName>
    </recommendedName>
</protein>
<dbReference type="PANTHER" id="PTHR14208:SF2">
    <property type="entry name" value="PROTEIN KRASAVIETZ"/>
    <property type="match status" value="1"/>
</dbReference>
<evidence type="ECO:0000259" key="1">
    <source>
        <dbReference type="Pfam" id="PF25504"/>
    </source>
</evidence>
<accession>A0A9W8ASC1</accession>
<gene>
    <name evidence="2" type="ORF">IWQ62_002664</name>
</gene>
<evidence type="ECO:0000313" key="2">
    <source>
        <dbReference type="EMBL" id="KAJ1965449.1"/>
    </source>
</evidence>
<dbReference type="EMBL" id="JANBPY010000597">
    <property type="protein sequence ID" value="KAJ1965449.1"/>
    <property type="molecule type" value="Genomic_DNA"/>
</dbReference>
<dbReference type="OrthoDB" id="1727522at2759"/>
<dbReference type="GO" id="GO:0005737">
    <property type="term" value="C:cytoplasm"/>
    <property type="evidence" value="ECO:0007669"/>
    <property type="project" value="TreeGrafter"/>
</dbReference>
<organism evidence="2 3">
    <name type="scientific">Dispira parvispora</name>
    <dbReference type="NCBI Taxonomy" id="1520584"/>
    <lineage>
        <taxon>Eukaryota</taxon>
        <taxon>Fungi</taxon>
        <taxon>Fungi incertae sedis</taxon>
        <taxon>Zoopagomycota</taxon>
        <taxon>Kickxellomycotina</taxon>
        <taxon>Dimargaritomycetes</taxon>
        <taxon>Dimargaritales</taxon>
        <taxon>Dimargaritaceae</taxon>
        <taxon>Dispira</taxon>
    </lineage>
</organism>
<dbReference type="Proteomes" id="UP001150925">
    <property type="component" value="Unassembled WGS sequence"/>
</dbReference>
<dbReference type="AlphaFoldDB" id="A0A9W8ASC1"/>
<comment type="caution">
    <text evidence="2">The sequence shown here is derived from an EMBL/GenBank/DDBJ whole genome shotgun (WGS) entry which is preliminary data.</text>
</comment>
<feature type="non-terminal residue" evidence="2">
    <location>
        <position position="332"/>
    </location>
</feature>
<dbReference type="InterPro" id="IPR057397">
    <property type="entry name" value="HEAT_5MP1_2"/>
</dbReference>
<reference evidence="2" key="1">
    <citation type="submission" date="2022-07" db="EMBL/GenBank/DDBJ databases">
        <title>Phylogenomic reconstructions and comparative analyses of Kickxellomycotina fungi.</title>
        <authorList>
            <person name="Reynolds N.K."/>
            <person name="Stajich J.E."/>
            <person name="Barry K."/>
            <person name="Grigoriev I.V."/>
            <person name="Crous P."/>
            <person name="Smith M.E."/>
        </authorList>
    </citation>
    <scope>NUCLEOTIDE SEQUENCE</scope>
    <source>
        <strain evidence="2">RSA 1196</strain>
    </source>
</reference>
<proteinExistence type="predicted"/>
<dbReference type="InterPro" id="IPR051245">
    <property type="entry name" value="eIF5-mimic_regulator"/>
</dbReference>